<protein>
    <submittedName>
        <fullName evidence="3">VanW family protein</fullName>
    </submittedName>
</protein>
<accession>A0A923MJ56</accession>
<organism evidence="3 4">
    <name type="scientific">Dysosmobacter segnis</name>
    <dbReference type="NCBI Taxonomy" id="2763042"/>
    <lineage>
        <taxon>Bacteria</taxon>
        <taxon>Bacillati</taxon>
        <taxon>Bacillota</taxon>
        <taxon>Clostridia</taxon>
        <taxon>Eubacteriales</taxon>
        <taxon>Oscillospiraceae</taxon>
        <taxon>Dysosmobacter</taxon>
    </lineage>
</organism>
<reference evidence="3" key="1">
    <citation type="submission" date="2020-08" db="EMBL/GenBank/DDBJ databases">
        <title>Genome public.</title>
        <authorList>
            <person name="Liu C."/>
            <person name="Sun Q."/>
        </authorList>
    </citation>
    <scope>NUCLEOTIDE SEQUENCE</scope>
    <source>
        <strain evidence="3">BX15</strain>
    </source>
</reference>
<feature type="region of interest" description="Disordered" evidence="1">
    <location>
        <begin position="531"/>
        <end position="580"/>
    </location>
</feature>
<feature type="compositionally biased region" description="Low complexity" evidence="1">
    <location>
        <begin position="542"/>
        <end position="554"/>
    </location>
</feature>
<feature type="transmembrane region" description="Helical" evidence="2">
    <location>
        <begin position="29"/>
        <end position="51"/>
    </location>
</feature>
<dbReference type="PANTHER" id="PTHR35788">
    <property type="entry name" value="EXPORTED PROTEIN-RELATED"/>
    <property type="match status" value="1"/>
</dbReference>
<evidence type="ECO:0000256" key="2">
    <source>
        <dbReference type="SAM" id="Phobius"/>
    </source>
</evidence>
<dbReference type="PANTHER" id="PTHR35788:SF1">
    <property type="entry name" value="EXPORTED PROTEIN"/>
    <property type="match status" value="1"/>
</dbReference>
<name>A0A923MJ56_9FIRM</name>
<dbReference type="InterPro" id="IPR007391">
    <property type="entry name" value="Vancomycin_resist_VanW"/>
</dbReference>
<evidence type="ECO:0000313" key="4">
    <source>
        <dbReference type="Proteomes" id="UP000620327"/>
    </source>
</evidence>
<dbReference type="InterPro" id="IPR052913">
    <property type="entry name" value="Glycopeptide_resist_protein"/>
</dbReference>
<keyword evidence="2" id="KW-1133">Transmembrane helix</keyword>
<comment type="caution">
    <text evidence="3">The sequence shown here is derived from an EMBL/GenBank/DDBJ whole genome shotgun (WGS) entry which is preliminary data.</text>
</comment>
<keyword evidence="2" id="KW-0812">Transmembrane</keyword>
<dbReference type="RefSeq" id="WP_187014241.1">
    <property type="nucleotide sequence ID" value="NZ_JACOQI010000004.1"/>
</dbReference>
<keyword evidence="2" id="KW-0472">Membrane</keyword>
<dbReference type="Pfam" id="PF04294">
    <property type="entry name" value="VanW"/>
    <property type="match status" value="1"/>
</dbReference>
<gene>
    <name evidence="3" type="ORF">H8Z83_06065</name>
</gene>
<sequence>MEPIREAEMQTQPGKRLNEESKKSGKGPLLIAGIVLAVLLAAYAGLCAYAGSLDTFYPNRHINGIDVGGLTVEQAQQRLERQLLQQAITLVDDKDQPLAQFTVGDLGYTAENFAGDAQFWKNDDRSKGFFMKGWAYLATVTGRWPDGAHWPDMDQAVFSKTVSRLTEQLSEAPLDASGAVEGQSVHITKARDGRTPQDLRLLLANISDYSLSGYQVPISFQTVPAKTLTAQQLHDQLHGEVRNASYDSATDSIIPEQPGADFDVAAVQKALDGAAPGETLTLDAEIEEPEVTAADLKAVLFRDVLGEAKTHVSGSAGRIGNVKLSAQIINGLVLNSGETFSYNESVGKRTADRGFKPAPAYVKGETVDEIGGGICQTSSTLYLACLLSNLEITERYAHRYVPAYIAWGMDATVSWGGPDYKFTNNTLYPVKIVTKYEKGYLTVQILGTNVDGIYVKMSNEVLSKTPWETIYQEDPTMAPGSPDVVKVTPYTGYKVNSYQTIYDKDGKVIDSHFEASSNYKVRNKVILQAPAAQPGSGTAEIPAVTPDTPSDTPVPMEPTVPAEPAASPDLPVEPEIPAEP</sequence>
<evidence type="ECO:0000313" key="3">
    <source>
        <dbReference type="EMBL" id="MBC5769892.1"/>
    </source>
</evidence>
<keyword evidence="4" id="KW-1185">Reference proteome</keyword>
<proteinExistence type="predicted"/>
<feature type="region of interest" description="Disordered" evidence="1">
    <location>
        <begin position="1"/>
        <end position="23"/>
    </location>
</feature>
<evidence type="ECO:0000256" key="1">
    <source>
        <dbReference type="SAM" id="MobiDB-lite"/>
    </source>
</evidence>
<dbReference type="Proteomes" id="UP000620327">
    <property type="component" value="Unassembled WGS sequence"/>
</dbReference>
<dbReference type="EMBL" id="JACOQI010000004">
    <property type="protein sequence ID" value="MBC5769892.1"/>
    <property type="molecule type" value="Genomic_DNA"/>
</dbReference>
<dbReference type="AlphaFoldDB" id="A0A923MJ56"/>